<dbReference type="HOGENOM" id="CLU_937855_0_0_1"/>
<organism evidence="9 10">
    <name type="scientific">Rhodnius prolixus</name>
    <name type="common">Triatomid bug</name>
    <dbReference type="NCBI Taxonomy" id="13249"/>
    <lineage>
        <taxon>Eukaryota</taxon>
        <taxon>Metazoa</taxon>
        <taxon>Ecdysozoa</taxon>
        <taxon>Arthropoda</taxon>
        <taxon>Hexapoda</taxon>
        <taxon>Insecta</taxon>
        <taxon>Pterygota</taxon>
        <taxon>Neoptera</taxon>
        <taxon>Paraneoptera</taxon>
        <taxon>Hemiptera</taxon>
        <taxon>Heteroptera</taxon>
        <taxon>Panheteroptera</taxon>
        <taxon>Cimicomorpha</taxon>
        <taxon>Reduviidae</taxon>
        <taxon>Triatominae</taxon>
        <taxon>Rhodnius</taxon>
    </lineage>
</organism>
<dbReference type="Gene3D" id="3.40.640.10">
    <property type="entry name" value="Type I PLP-dependent aspartate aminotransferase-like (Major domain)"/>
    <property type="match status" value="1"/>
</dbReference>
<evidence type="ECO:0000313" key="9">
    <source>
        <dbReference type="EnsemblMetazoa" id="RPRC010383-PA"/>
    </source>
</evidence>
<dbReference type="GO" id="GO:0009102">
    <property type="term" value="P:biotin biosynthetic process"/>
    <property type="evidence" value="ECO:0007669"/>
    <property type="project" value="TreeGrafter"/>
</dbReference>
<evidence type="ECO:0000256" key="7">
    <source>
        <dbReference type="ARBA" id="ARBA00022989"/>
    </source>
</evidence>
<sequence length="297" mass="33149">MLLSNADLEFDQRHIWHPYTSMTHPLPCYPVVAAHGYHLQLDDGRELVDGMSSWWAAIHGYNHQRLNQALQQQIAQMSHVMFGGITHPQAIALCQRLVTITPAPLECVFLADSGSVAVEVALKMALQYWQARGERRAHFLTLRHGYHGDTFGAMSVCDPHNAMHSLYQGYLPEHLFADAPRSRFDGNAISALLPLTIPGSIIGMLILFALLASQILPAPWVKPGCHLMIRYMALLFVPIGVGVMNYYDLLSKQFGPIVVSCLISTLVVMLVVGFCTQLMQREHIITTHETPDEEGKK</sequence>
<dbReference type="Pfam" id="PF00202">
    <property type="entry name" value="Aminotran_3"/>
    <property type="match status" value="1"/>
</dbReference>
<dbReference type="PANTHER" id="PTHR42684">
    <property type="entry name" value="ADENOSYLMETHIONINE-8-AMINO-7-OXONONANOATE AMINOTRANSFERASE"/>
    <property type="match status" value="1"/>
</dbReference>
<keyword evidence="10" id="KW-1185">Reference proteome</keyword>
<keyword evidence="6" id="KW-0663">Pyridoxal phosphate</keyword>
<name>T1I263_RHOPR</name>
<dbReference type="InterPro" id="IPR015422">
    <property type="entry name" value="PyrdxlP-dep_Trfase_small"/>
</dbReference>
<keyword evidence="3" id="KW-0032">Aminotransferase</keyword>
<dbReference type="SUPFAM" id="SSF53383">
    <property type="entry name" value="PLP-dependent transferases"/>
    <property type="match status" value="1"/>
</dbReference>
<keyword evidence="5" id="KW-0812">Transmembrane</keyword>
<dbReference type="InterPro" id="IPR005538">
    <property type="entry name" value="LrgA/CidA"/>
</dbReference>
<reference evidence="9" key="1">
    <citation type="submission" date="2015-05" db="UniProtKB">
        <authorList>
            <consortium name="EnsemblMetazoa"/>
        </authorList>
    </citation>
    <scope>IDENTIFICATION</scope>
</reference>
<keyword evidence="2" id="KW-1003">Cell membrane</keyword>
<dbReference type="InterPro" id="IPR015424">
    <property type="entry name" value="PyrdxlP-dep_Trfase"/>
</dbReference>
<protein>
    <recommendedName>
        <fullName evidence="11">Diaminopelargonic acid synthase</fullName>
    </recommendedName>
</protein>
<evidence type="ECO:0000256" key="2">
    <source>
        <dbReference type="ARBA" id="ARBA00022475"/>
    </source>
</evidence>
<dbReference type="GO" id="GO:0004015">
    <property type="term" value="F:adenosylmethionine-8-amino-7-oxononanoate transaminase activity"/>
    <property type="evidence" value="ECO:0007669"/>
    <property type="project" value="TreeGrafter"/>
</dbReference>
<dbReference type="InterPro" id="IPR005814">
    <property type="entry name" value="Aminotrans_3"/>
</dbReference>
<dbReference type="Pfam" id="PF03788">
    <property type="entry name" value="LrgA"/>
    <property type="match status" value="1"/>
</dbReference>
<evidence type="ECO:0000256" key="1">
    <source>
        <dbReference type="ARBA" id="ARBA00004651"/>
    </source>
</evidence>
<evidence type="ECO:0000256" key="3">
    <source>
        <dbReference type="ARBA" id="ARBA00022576"/>
    </source>
</evidence>
<evidence type="ECO:0000256" key="4">
    <source>
        <dbReference type="ARBA" id="ARBA00022679"/>
    </source>
</evidence>
<evidence type="ECO:0000256" key="8">
    <source>
        <dbReference type="ARBA" id="ARBA00023136"/>
    </source>
</evidence>
<accession>T1I263</accession>
<keyword evidence="8" id="KW-0472">Membrane</keyword>
<dbReference type="NCBIfam" id="NF002494">
    <property type="entry name" value="PRK01821.1"/>
    <property type="match status" value="1"/>
</dbReference>
<dbReference type="Proteomes" id="UP000015103">
    <property type="component" value="Unassembled WGS sequence"/>
</dbReference>
<dbReference type="GO" id="GO:0005886">
    <property type="term" value="C:plasma membrane"/>
    <property type="evidence" value="ECO:0007669"/>
    <property type="project" value="UniProtKB-SubCell"/>
</dbReference>
<keyword evidence="7" id="KW-1133">Transmembrane helix</keyword>
<dbReference type="GO" id="GO:0030170">
    <property type="term" value="F:pyridoxal phosphate binding"/>
    <property type="evidence" value="ECO:0007669"/>
    <property type="project" value="InterPro"/>
</dbReference>
<dbReference type="EMBL" id="ACPB03028575">
    <property type="status" value="NOT_ANNOTATED_CDS"/>
    <property type="molecule type" value="Genomic_DNA"/>
</dbReference>
<dbReference type="STRING" id="13249.T1I263"/>
<evidence type="ECO:0008006" key="11">
    <source>
        <dbReference type="Google" id="ProtNLM"/>
    </source>
</evidence>
<dbReference type="EnsemblMetazoa" id="RPRC010383-RA">
    <property type="protein sequence ID" value="RPRC010383-PA"/>
    <property type="gene ID" value="RPRC010383"/>
</dbReference>
<evidence type="ECO:0000313" key="10">
    <source>
        <dbReference type="Proteomes" id="UP000015103"/>
    </source>
</evidence>
<dbReference type="eggNOG" id="KOG1401">
    <property type="taxonomic scope" value="Eukaryota"/>
</dbReference>
<keyword evidence="4" id="KW-0808">Transferase</keyword>
<dbReference type="InParanoid" id="T1I263"/>
<dbReference type="Gene3D" id="3.90.1150.10">
    <property type="entry name" value="Aspartate Aminotransferase, domain 1"/>
    <property type="match status" value="1"/>
</dbReference>
<dbReference type="InterPro" id="IPR015421">
    <property type="entry name" value="PyrdxlP-dep_Trfase_major"/>
</dbReference>
<evidence type="ECO:0000256" key="5">
    <source>
        <dbReference type="ARBA" id="ARBA00022692"/>
    </source>
</evidence>
<dbReference type="VEuPathDB" id="VectorBase:RPRC010383"/>
<evidence type="ECO:0000256" key="6">
    <source>
        <dbReference type="ARBA" id="ARBA00022898"/>
    </source>
</evidence>
<dbReference type="PANTHER" id="PTHR42684:SF17">
    <property type="entry name" value="ADENOSYLMETHIONINE-8-AMINO-7-OXONONANOATE AMINOTRANSFERASE"/>
    <property type="match status" value="1"/>
</dbReference>
<comment type="subcellular location">
    <subcellularLocation>
        <location evidence="1">Cell membrane</location>
        <topology evidence="1">Multi-pass membrane protein</topology>
    </subcellularLocation>
</comment>
<proteinExistence type="predicted"/>
<dbReference type="AlphaFoldDB" id="T1I263"/>